<evidence type="ECO:0000259" key="1">
    <source>
        <dbReference type="Pfam" id="PF04296"/>
    </source>
</evidence>
<dbReference type="InterPro" id="IPR029064">
    <property type="entry name" value="Ribosomal_eL30-like_sf"/>
</dbReference>
<dbReference type="InterPro" id="IPR037465">
    <property type="entry name" value="YlxR"/>
</dbReference>
<accession>A0ABY6D705</accession>
<dbReference type="Gene3D" id="3.30.1330.30">
    <property type="match status" value="1"/>
</dbReference>
<evidence type="ECO:0000313" key="2">
    <source>
        <dbReference type="EMBL" id="UXX81922.1"/>
    </source>
</evidence>
<dbReference type="RefSeq" id="WP_165197848.1">
    <property type="nucleotide sequence ID" value="NZ_CP106738.1"/>
</dbReference>
<keyword evidence="3" id="KW-1185">Reference proteome</keyword>
<dbReference type="SUPFAM" id="SSF64376">
    <property type="entry name" value="YlxR-like"/>
    <property type="match status" value="1"/>
</dbReference>
<dbReference type="PANTHER" id="PTHR34215:SF1">
    <property type="entry name" value="YLXR DOMAIN-CONTAINING PROTEIN"/>
    <property type="match status" value="1"/>
</dbReference>
<dbReference type="CDD" id="cd00279">
    <property type="entry name" value="YlxR"/>
    <property type="match status" value="1"/>
</dbReference>
<dbReference type="PANTHER" id="PTHR34215">
    <property type="entry name" value="BLL0784 PROTEIN"/>
    <property type="match status" value="1"/>
</dbReference>
<evidence type="ECO:0000313" key="3">
    <source>
        <dbReference type="Proteomes" id="UP001064087"/>
    </source>
</evidence>
<gene>
    <name evidence="2" type="ORF">N7U68_12395</name>
</gene>
<proteinExistence type="predicted"/>
<name>A0ABY6D705_9RHOB</name>
<dbReference type="SUPFAM" id="SSF55315">
    <property type="entry name" value="L30e-like"/>
    <property type="match status" value="1"/>
</dbReference>
<dbReference type="Gene3D" id="3.30.1230.10">
    <property type="entry name" value="YlxR-like"/>
    <property type="match status" value="1"/>
</dbReference>
<dbReference type="InterPro" id="IPR007393">
    <property type="entry name" value="YlxR_dom"/>
</dbReference>
<reference evidence="2" key="1">
    <citation type="submission" date="2022-10" db="EMBL/GenBank/DDBJ databases">
        <title>Roseovarius pelagicus sp. nov., isolated from Arctic seawater.</title>
        <authorList>
            <person name="Hong Y.W."/>
            <person name="Hwang C.Y."/>
        </authorList>
    </citation>
    <scope>NUCLEOTIDE SEQUENCE</scope>
    <source>
        <strain evidence="2">HL-MP18</strain>
    </source>
</reference>
<dbReference type="InterPro" id="IPR035931">
    <property type="entry name" value="YlxR-like_sf"/>
</dbReference>
<sequence length="210" mass="22212">MGRAGQPKDRSEGPERKCIATGEVQPKHGLLRFVVDPNGGIVPDLAHKLPGRGIWVASDPAALEKAATKGLFARAARSAVTVPDGLPALVEGMLARRVIDLISLARKGGHAVSGYEKVKDWLAKDEAEVLIQASDGSERGKSKLSTPYGGSFIGWLTADELGQAFGRQTTIHAALHAGGLSQRVVEEAARLKGLRVSDDGSGHRKGKKTR</sequence>
<protein>
    <submittedName>
        <fullName evidence="2">RNA-binding protein</fullName>
    </submittedName>
</protein>
<dbReference type="Pfam" id="PF04296">
    <property type="entry name" value="YlxR"/>
    <property type="match status" value="1"/>
</dbReference>
<feature type="domain" description="YlxR" evidence="1">
    <location>
        <begin position="16"/>
        <end position="81"/>
    </location>
</feature>
<dbReference type="EMBL" id="CP106738">
    <property type="protein sequence ID" value="UXX81922.1"/>
    <property type="molecule type" value="Genomic_DNA"/>
</dbReference>
<dbReference type="NCBIfam" id="NF006622">
    <property type="entry name" value="PRK09190.1"/>
    <property type="match status" value="1"/>
</dbReference>
<dbReference type="Proteomes" id="UP001064087">
    <property type="component" value="Chromosome"/>
</dbReference>
<organism evidence="2 3">
    <name type="scientific">Roseovarius pelagicus</name>
    <dbReference type="NCBI Taxonomy" id="2980108"/>
    <lineage>
        <taxon>Bacteria</taxon>
        <taxon>Pseudomonadati</taxon>
        <taxon>Pseudomonadota</taxon>
        <taxon>Alphaproteobacteria</taxon>
        <taxon>Rhodobacterales</taxon>
        <taxon>Roseobacteraceae</taxon>
        <taxon>Roseovarius</taxon>
    </lineage>
</organism>